<feature type="coiled-coil region" evidence="1">
    <location>
        <begin position="38"/>
        <end position="65"/>
    </location>
</feature>
<proteinExistence type="predicted"/>
<dbReference type="RefSeq" id="WP_190570923.1">
    <property type="nucleotide sequence ID" value="NZ_JACJQL010000059.1"/>
</dbReference>
<keyword evidence="3" id="KW-1185">Reference proteome</keyword>
<accession>A0ABR8BP68</accession>
<reference evidence="2 3" key="1">
    <citation type="journal article" date="2020" name="ISME J.">
        <title>Comparative genomics reveals insights into cyanobacterial evolution and habitat adaptation.</title>
        <authorList>
            <person name="Chen M.Y."/>
            <person name="Teng W.K."/>
            <person name="Zhao L."/>
            <person name="Hu C.X."/>
            <person name="Zhou Y.K."/>
            <person name="Han B.P."/>
            <person name="Song L.R."/>
            <person name="Shu W.S."/>
        </authorList>
    </citation>
    <scope>NUCLEOTIDE SEQUENCE [LARGE SCALE GENOMIC DNA]</scope>
    <source>
        <strain evidence="2 3">FACHB-3921</strain>
    </source>
</reference>
<evidence type="ECO:0000256" key="1">
    <source>
        <dbReference type="SAM" id="Coils"/>
    </source>
</evidence>
<keyword evidence="1" id="KW-0175">Coiled coil</keyword>
<evidence type="ECO:0000313" key="3">
    <source>
        <dbReference type="Proteomes" id="UP000621307"/>
    </source>
</evidence>
<organism evidence="2 3">
    <name type="scientific">Nostoc parmelioides FACHB-3921</name>
    <dbReference type="NCBI Taxonomy" id="2692909"/>
    <lineage>
        <taxon>Bacteria</taxon>
        <taxon>Bacillati</taxon>
        <taxon>Cyanobacteriota</taxon>
        <taxon>Cyanophyceae</taxon>
        <taxon>Nostocales</taxon>
        <taxon>Nostocaceae</taxon>
        <taxon>Nostoc</taxon>
    </lineage>
</organism>
<dbReference type="Proteomes" id="UP000621307">
    <property type="component" value="Unassembled WGS sequence"/>
</dbReference>
<protein>
    <submittedName>
        <fullName evidence="2">Uncharacterized protein</fullName>
    </submittedName>
</protein>
<comment type="caution">
    <text evidence="2">The sequence shown here is derived from an EMBL/GenBank/DDBJ whole genome shotgun (WGS) entry which is preliminary data.</text>
</comment>
<dbReference type="EMBL" id="JACJQL010000059">
    <property type="protein sequence ID" value="MBD2254636.1"/>
    <property type="molecule type" value="Genomic_DNA"/>
</dbReference>
<name>A0ABR8BP68_9NOSO</name>
<sequence>MLTVRQWRKHKTSFIFGGLTLASLIFSSNDIARNMQSISTIKEQIANQSQKQTKLEQQFQFEQEQAKIADARYKLGCLPIVATQYPHRYVTLVEGQILTDRITGRILPQGTVVCDANGNTGVIGEDGAVSEIAFTGDRDMIAKRLKRFRGGIYSQPIDRGD</sequence>
<evidence type="ECO:0000313" key="2">
    <source>
        <dbReference type="EMBL" id="MBD2254636.1"/>
    </source>
</evidence>
<gene>
    <name evidence="2" type="ORF">H6G14_25690</name>
</gene>